<dbReference type="Gene3D" id="3.40.30.10">
    <property type="entry name" value="Glutaredoxin"/>
    <property type="match status" value="1"/>
</dbReference>
<dbReference type="PROSITE" id="PS51257">
    <property type="entry name" value="PROKAR_LIPOPROTEIN"/>
    <property type="match status" value="1"/>
</dbReference>
<dbReference type="EMBL" id="UINC01012464">
    <property type="protein sequence ID" value="SVA54418.1"/>
    <property type="molecule type" value="Genomic_DNA"/>
</dbReference>
<sequence length="293" mass="33626">MKGEEFYFSPFFQYMKNIPFISIIMLILGCSGNKSYPVRGTIIEVRQESNEFLIHHDEIPRFMMAMTMPFQLGDSTDINRYHVGDSLKFRLEMGEKRAIASNFQLLGKGTLPETDDMWDDDYTSLEIGEIFTDVTFLDLDSNAVSLSDSDGKFRLISYIFTRCPMPNMCPAVIVKNQYLAKVFNDVPEIEFHLISFDYIYDTPSILKSNYGSLVESNPNLKAYSSFGYINDIFTLGGQSLVSFWGIEENDIGHSLRSVLIDPERRLLKAFEGTDWRPEAAEREINNILKAYSF</sequence>
<dbReference type="SUPFAM" id="SSF52833">
    <property type="entry name" value="Thioredoxin-like"/>
    <property type="match status" value="1"/>
</dbReference>
<dbReference type="Pfam" id="PF11604">
    <property type="entry name" value="CusF_Ec"/>
    <property type="match status" value="1"/>
</dbReference>
<organism evidence="2">
    <name type="scientific">marine metagenome</name>
    <dbReference type="NCBI Taxonomy" id="408172"/>
    <lineage>
        <taxon>unclassified sequences</taxon>
        <taxon>metagenomes</taxon>
        <taxon>ecological metagenomes</taxon>
    </lineage>
</organism>
<dbReference type="Pfam" id="PF02630">
    <property type="entry name" value="SCO1-SenC"/>
    <property type="match status" value="1"/>
</dbReference>
<dbReference type="InterPro" id="IPR036249">
    <property type="entry name" value="Thioredoxin-like_sf"/>
</dbReference>
<name>A0A381WQC8_9ZZZZ</name>
<evidence type="ECO:0000313" key="2">
    <source>
        <dbReference type="EMBL" id="SVA54418.1"/>
    </source>
</evidence>
<protein>
    <recommendedName>
        <fullName evidence="3">Thioredoxin domain-containing protein</fullName>
    </recommendedName>
</protein>
<dbReference type="InterPro" id="IPR003782">
    <property type="entry name" value="SCO1/SenC"/>
</dbReference>
<evidence type="ECO:0000256" key="1">
    <source>
        <dbReference type="ARBA" id="ARBA00010996"/>
    </source>
</evidence>
<proteinExistence type="inferred from homology"/>
<evidence type="ECO:0008006" key="3">
    <source>
        <dbReference type="Google" id="ProtNLM"/>
    </source>
</evidence>
<dbReference type="InterPro" id="IPR021647">
    <property type="entry name" value="CusF_Ec"/>
</dbReference>
<dbReference type="InterPro" id="IPR042230">
    <property type="entry name" value="CusF_sf"/>
</dbReference>
<dbReference type="AlphaFoldDB" id="A0A381WQC8"/>
<reference evidence="2" key="1">
    <citation type="submission" date="2018-05" db="EMBL/GenBank/DDBJ databases">
        <authorList>
            <person name="Lanie J.A."/>
            <person name="Ng W.-L."/>
            <person name="Kazmierczak K.M."/>
            <person name="Andrzejewski T.M."/>
            <person name="Davidsen T.M."/>
            <person name="Wayne K.J."/>
            <person name="Tettelin H."/>
            <person name="Glass J.I."/>
            <person name="Rusch D."/>
            <person name="Podicherti R."/>
            <person name="Tsui H.-C.T."/>
            <person name="Winkler M.E."/>
        </authorList>
    </citation>
    <scope>NUCLEOTIDE SEQUENCE</scope>
</reference>
<comment type="similarity">
    <text evidence="1">Belongs to the SCO1/2 family.</text>
</comment>
<gene>
    <name evidence="2" type="ORF">METZ01_LOCUS107272</name>
</gene>
<accession>A0A381WQC8</accession>
<dbReference type="Gene3D" id="2.40.50.320">
    <property type="entry name" value="Copper binding periplasmic protein CusF"/>
    <property type="match status" value="1"/>
</dbReference>